<proteinExistence type="predicted"/>
<evidence type="ECO:0000313" key="3">
    <source>
        <dbReference type="Proteomes" id="UP000822688"/>
    </source>
</evidence>
<feature type="compositionally biased region" description="Basic residues" evidence="1">
    <location>
        <begin position="1"/>
        <end position="11"/>
    </location>
</feature>
<evidence type="ECO:0000313" key="2">
    <source>
        <dbReference type="EMBL" id="KAG0563669.1"/>
    </source>
</evidence>
<reference evidence="2" key="1">
    <citation type="submission" date="2020-06" db="EMBL/GenBank/DDBJ databases">
        <title>WGS assembly of Ceratodon purpureus strain R40.</title>
        <authorList>
            <person name="Carey S.B."/>
            <person name="Jenkins J."/>
            <person name="Shu S."/>
            <person name="Lovell J.T."/>
            <person name="Sreedasyam A."/>
            <person name="Maumus F."/>
            <person name="Tiley G.P."/>
            <person name="Fernandez-Pozo N."/>
            <person name="Barry K."/>
            <person name="Chen C."/>
            <person name="Wang M."/>
            <person name="Lipzen A."/>
            <person name="Daum C."/>
            <person name="Saski C.A."/>
            <person name="Payton A.C."/>
            <person name="Mcbreen J.C."/>
            <person name="Conrad R.E."/>
            <person name="Kollar L.M."/>
            <person name="Olsson S."/>
            <person name="Huttunen S."/>
            <person name="Landis J.B."/>
            <person name="Wickett N.J."/>
            <person name="Johnson M.G."/>
            <person name="Rensing S.A."/>
            <person name="Grimwood J."/>
            <person name="Schmutz J."/>
            <person name="Mcdaniel S.F."/>
        </authorList>
    </citation>
    <scope>NUCLEOTIDE SEQUENCE</scope>
    <source>
        <strain evidence="2">R40</strain>
    </source>
</reference>
<evidence type="ECO:0000256" key="1">
    <source>
        <dbReference type="SAM" id="MobiDB-lite"/>
    </source>
</evidence>
<gene>
    <name evidence="2" type="ORF">KC19_8G049700</name>
</gene>
<dbReference type="AlphaFoldDB" id="A0A8T0GZR6"/>
<sequence>MCHSSSHHSPRNSHSSASSRTRCSQHTPHCRRTCTFLTCISLLAHYTAVAAVHHVTVDVCLTSIAHIVVTIFVAGPGSAMCSVGIGRTYEEHRQSGKKYEDCLSPLLRGRHLCALPRFLIQGNRK</sequence>
<dbReference type="Proteomes" id="UP000822688">
    <property type="component" value="Chromosome 8"/>
</dbReference>
<comment type="caution">
    <text evidence="2">The sequence shown here is derived from an EMBL/GenBank/DDBJ whole genome shotgun (WGS) entry which is preliminary data.</text>
</comment>
<feature type="region of interest" description="Disordered" evidence="1">
    <location>
        <begin position="1"/>
        <end position="25"/>
    </location>
</feature>
<protein>
    <submittedName>
        <fullName evidence="2">Uncharacterized protein</fullName>
    </submittedName>
</protein>
<keyword evidence="3" id="KW-1185">Reference proteome</keyword>
<name>A0A8T0GZR6_CERPU</name>
<feature type="compositionally biased region" description="Low complexity" evidence="1">
    <location>
        <begin position="12"/>
        <end position="25"/>
    </location>
</feature>
<accession>A0A8T0GZR6</accession>
<dbReference type="EMBL" id="CM026429">
    <property type="protein sequence ID" value="KAG0563669.1"/>
    <property type="molecule type" value="Genomic_DNA"/>
</dbReference>
<organism evidence="2 3">
    <name type="scientific">Ceratodon purpureus</name>
    <name type="common">Fire moss</name>
    <name type="synonym">Dicranum purpureum</name>
    <dbReference type="NCBI Taxonomy" id="3225"/>
    <lineage>
        <taxon>Eukaryota</taxon>
        <taxon>Viridiplantae</taxon>
        <taxon>Streptophyta</taxon>
        <taxon>Embryophyta</taxon>
        <taxon>Bryophyta</taxon>
        <taxon>Bryophytina</taxon>
        <taxon>Bryopsida</taxon>
        <taxon>Dicranidae</taxon>
        <taxon>Pseudoditrichales</taxon>
        <taxon>Ditrichaceae</taxon>
        <taxon>Ceratodon</taxon>
    </lineage>
</organism>